<keyword evidence="3 6" id="KW-0134">Cell wall</keyword>
<evidence type="ECO:0000256" key="1">
    <source>
        <dbReference type="ARBA" id="ARBA00004191"/>
    </source>
</evidence>
<keyword evidence="6" id="KW-0732">Signal</keyword>
<dbReference type="InterPro" id="IPR001338">
    <property type="entry name" value="Class_I_Hydrophobin"/>
</dbReference>
<evidence type="ECO:0000256" key="6">
    <source>
        <dbReference type="RuleBase" id="RU365009"/>
    </source>
</evidence>
<feature type="signal peptide" evidence="6">
    <location>
        <begin position="1"/>
        <end position="25"/>
    </location>
</feature>
<evidence type="ECO:0000313" key="7">
    <source>
        <dbReference type="EMBL" id="RDX47330.1"/>
    </source>
</evidence>
<dbReference type="Proteomes" id="UP000256964">
    <property type="component" value="Unassembled WGS sequence"/>
</dbReference>
<protein>
    <recommendedName>
        <fullName evidence="6">Hydrophobin</fullName>
    </recommendedName>
</protein>
<dbReference type="OrthoDB" id="4225815at2759"/>
<evidence type="ECO:0000313" key="8">
    <source>
        <dbReference type="Proteomes" id="UP000256964"/>
    </source>
</evidence>
<evidence type="ECO:0000256" key="2">
    <source>
        <dbReference type="ARBA" id="ARBA00010446"/>
    </source>
</evidence>
<feature type="chain" id="PRO_5016480240" description="Hydrophobin" evidence="6">
    <location>
        <begin position="26"/>
        <end position="103"/>
    </location>
</feature>
<gene>
    <name evidence="7" type="ORF">OH76DRAFT_774920</name>
</gene>
<dbReference type="Pfam" id="PF01185">
    <property type="entry name" value="Hydrophobin"/>
    <property type="match status" value="1"/>
</dbReference>
<keyword evidence="4 6" id="KW-0964">Secreted</keyword>
<dbReference type="SMART" id="SM00075">
    <property type="entry name" value="HYDRO"/>
    <property type="match status" value="1"/>
</dbReference>
<evidence type="ECO:0000256" key="4">
    <source>
        <dbReference type="ARBA" id="ARBA00022525"/>
    </source>
</evidence>
<dbReference type="CDD" id="cd23507">
    <property type="entry name" value="hydrophobin_I"/>
    <property type="match status" value="1"/>
</dbReference>
<dbReference type="GO" id="GO:0005199">
    <property type="term" value="F:structural constituent of cell wall"/>
    <property type="evidence" value="ECO:0007669"/>
    <property type="project" value="InterPro"/>
</dbReference>
<accession>A0A371D476</accession>
<evidence type="ECO:0000256" key="3">
    <source>
        <dbReference type="ARBA" id="ARBA00022512"/>
    </source>
</evidence>
<keyword evidence="8" id="KW-1185">Reference proteome</keyword>
<dbReference type="EMBL" id="KZ857419">
    <property type="protein sequence ID" value="RDX47330.1"/>
    <property type="molecule type" value="Genomic_DNA"/>
</dbReference>
<proteinExistence type="inferred from homology"/>
<comment type="similarity">
    <text evidence="2 6">Belongs to the fungal hydrophobin family.</text>
</comment>
<evidence type="ECO:0000256" key="5">
    <source>
        <dbReference type="ARBA" id="ARBA00023157"/>
    </source>
</evidence>
<reference evidence="7 8" key="1">
    <citation type="journal article" date="2018" name="Biotechnol. Biofuels">
        <title>Integrative visual omics of the white-rot fungus Polyporus brumalis exposes the biotechnological potential of its oxidative enzymes for delignifying raw plant biomass.</title>
        <authorList>
            <person name="Miyauchi S."/>
            <person name="Rancon A."/>
            <person name="Drula E."/>
            <person name="Hage H."/>
            <person name="Chaduli D."/>
            <person name="Favel A."/>
            <person name="Grisel S."/>
            <person name="Henrissat B."/>
            <person name="Herpoel-Gimbert I."/>
            <person name="Ruiz-Duenas F.J."/>
            <person name="Chevret D."/>
            <person name="Hainaut M."/>
            <person name="Lin J."/>
            <person name="Wang M."/>
            <person name="Pangilinan J."/>
            <person name="Lipzen A."/>
            <person name="Lesage-Meessen L."/>
            <person name="Navarro D."/>
            <person name="Riley R."/>
            <person name="Grigoriev I.V."/>
            <person name="Zhou S."/>
            <person name="Raouche S."/>
            <person name="Rosso M.N."/>
        </authorList>
    </citation>
    <scope>NUCLEOTIDE SEQUENCE [LARGE SCALE GENOMIC DNA]</scope>
    <source>
        <strain evidence="7 8">BRFM 1820</strain>
    </source>
</reference>
<keyword evidence="5 6" id="KW-1015">Disulfide bond</keyword>
<comment type="subcellular location">
    <subcellularLocation>
        <location evidence="1 6">Secreted</location>
        <location evidence="1 6">Cell wall</location>
    </subcellularLocation>
</comment>
<sequence>MFARLAVVSTLSLALLAAAADSCSTGPVQCCNSVESSHSAAGSALLSVLGIDLQGVTAQLGLGCSPISAIGLGSGNACASQAVCCQNNNVGGLISIGCAPISL</sequence>
<dbReference type="GO" id="GO:0009277">
    <property type="term" value="C:fungal-type cell wall"/>
    <property type="evidence" value="ECO:0007669"/>
    <property type="project" value="InterPro"/>
</dbReference>
<dbReference type="AlphaFoldDB" id="A0A371D476"/>
<name>A0A371D476_9APHY</name>
<organism evidence="7 8">
    <name type="scientific">Lentinus brumalis</name>
    <dbReference type="NCBI Taxonomy" id="2498619"/>
    <lineage>
        <taxon>Eukaryota</taxon>
        <taxon>Fungi</taxon>
        <taxon>Dikarya</taxon>
        <taxon>Basidiomycota</taxon>
        <taxon>Agaricomycotina</taxon>
        <taxon>Agaricomycetes</taxon>
        <taxon>Polyporales</taxon>
        <taxon>Polyporaceae</taxon>
        <taxon>Lentinus</taxon>
    </lineage>
</organism>